<evidence type="ECO:0000256" key="3">
    <source>
        <dbReference type="ARBA" id="ARBA00022475"/>
    </source>
</evidence>
<comment type="similarity">
    <text evidence="2">Belongs to the MreD family.</text>
</comment>
<dbReference type="NCBIfam" id="TIGR03426">
    <property type="entry name" value="shape_MreD"/>
    <property type="match status" value="1"/>
</dbReference>
<comment type="caution">
    <text evidence="9">The sequence shown here is derived from an EMBL/GenBank/DDBJ whole genome shotgun (WGS) entry which is preliminary data.</text>
</comment>
<evidence type="ECO:0000256" key="1">
    <source>
        <dbReference type="ARBA" id="ARBA00004651"/>
    </source>
</evidence>
<feature type="transmembrane region" description="Helical" evidence="8">
    <location>
        <begin position="113"/>
        <end position="135"/>
    </location>
</feature>
<evidence type="ECO:0000256" key="4">
    <source>
        <dbReference type="ARBA" id="ARBA00022692"/>
    </source>
</evidence>
<evidence type="ECO:0000256" key="6">
    <source>
        <dbReference type="ARBA" id="ARBA00022989"/>
    </source>
</evidence>
<feature type="transmembrane region" description="Helical" evidence="8">
    <location>
        <begin position="82"/>
        <end position="101"/>
    </location>
</feature>
<keyword evidence="7 8" id="KW-0472">Membrane</keyword>
<protein>
    <submittedName>
        <fullName evidence="9">Rod shape-determining protein MreD</fullName>
    </submittedName>
</protein>
<organism evidence="9 10">
    <name type="scientific">Glacieibacterium frigidum</name>
    <dbReference type="NCBI Taxonomy" id="2593303"/>
    <lineage>
        <taxon>Bacteria</taxon>
        <taxon>Pseudomonadati</taxon>
        <taxon>Pseudomonadota</taxon>
        <taxon>Alphaproteobacteria</taxon>
        <taxon>Sphingomonadales</taxon>
        <taxon>Sphingosinicellaceae</taxon>
        <taxon>Glacieibacterium</taxon>
    </lineage>
</organism>
<evidence type="ECO:0000256" key="5">
    <source>
        <dbReference type="ARBA" id="ARBA00022960"/>
    </source>
</evidence>
<evidence type="ECO:0000313" key="9">
    <source>
        <dbReference type="EMBL" id="TRW17549.1"/>
    </source>
</evidence>
<dbReference type="OrthoDB" id="7426601at2"/>
<dbReference type="AlphaFoldDB" id="A0A552UH50"/>
<evidence type="ECO:0000256" key="7">
    <source>
        <dbReference type="ARBA" id="ARBA00023136"/>
    </source>
</evidence>
<proteinExistence type="inferred from homology"/>
<keyword evidence="4 8" id="KW-0812">Transmembrane</keyword>
<feature type="transmembrane region" description="Helical" evidence="8">
    <location>
        <begin position="20"/>
        <end position="36"/>
    </location>
</feature>
<keyword evidence="3" id="KW-1003">Cell membrane</keyword>
<accession>A0A552UH50</accession>
<evidence type="ECO:0000256" key="8">
    <source>
        <dbReference type="SAM" id="Phobius"/>
    </source>
</evidence>
<keyword evidence="10" id="KW-1185">Reference proteome</keyword>
<keyword evidence="5" id="KW-0133">Cell shape</keyword>
<reference evidence="9 10" key="1">
    <citation type="submission" date="2019-07" db="EMBL/GenBank/DDBJ databases">
        <title>Novel species isolated from glacier.</title>
        <authorList>
            <person name="Liu Q."/>
            <person name="Xin Y.-H."/>
        </authorList>
    </citation>
    <scope>NUCLEOTIDE SEQUENCE [LARGE SCALE GENOMIC DNA]</scope>
    <source>
        <strain evidence="9 10">LB1R16</strain>
    </source>
</reference>
<evidence type="ECO:0000256" key="2">
    <source>
        <dbReference type="ARBA" id="ARBA00007776"/>
    </source>
</evidence>
<sequence length="174" mass="19107">MSTDYRLRSAADRFSWVTSAWRWLVPGTTVLLLVVLTTAPIILPWPVLPALGFVAVFVWTTFQPGLMPPWLAFVLGLAADALTGAPFGVSATLYALTALFVRLFERRFGHHRFGFDWVVLGLLSLAYALVGQQLLVLAGVEAPLTPLLVQAAATALSYPFVVLICGRVQRRLLR</sequence>
<comment type="subcellular location">
    <subcellularLocation>
        <location evidence="1">Cell membrane</location>
        <topology evidence="1">Multi-pass membrane protein</topology>
    </subcellularLocation>
</comment>
<keyword evidence="6 8" id="KW-1133">Transmembrane helix</keyword>
<dbReference type="GO" id="GO:0008360">
    <property type="term" value="P:regulation of cell shape"/>
    <property type="evidence" value="ECO:0007669"/>
    <property type="project" value="UniProtKB-KW"/>
</dbReference>
<dbReference type="Pfam" id="PF04093">
    <property type="entry name" value="MreD"/>
    <property type="match status" value="1"/>
</dbReference>
<dbReference type="InterPro" id="IPR007227">
    <property type="entry name" value="Cell_shape_determining_MreD"/>
</dbReference>
<dbReference type="EMBL" id="VJWA01000001">
    <property type="protein sequence ID" value="TRW17549.1"/>
    <property type="molecule type" value="Genomic_DNA"/>
</dbReference>
<gene>
    <name evidence="9" type="primary">mreD</name>
    <name evidence="9" type="ORF">FMM06_05190</name>
</gene>
<dbReference type="GO" id="GO:0005886">
    <property type="term" value="C:plasma membrane"/>
    <property type="evidence" value="ECO:0007669"/>
    <property type="project" value="UniProtKB-SubCell"/>
</dbReference>
<dbReference type="RefSeq" id="WP_143555094.1">
    <property type="nucleotide sequence ID" value="NZ_VJWA01000001.1"/>
</dbReference>
<evidence type="ECO:0000313" key="10">
    <source>
        <dbReference type="Proteomes" id="UP000317894"/>
    </source>
</evidence>
<dbReference type="Proteomes" id="UP000317894">
    <property type="component" value="Unassembled WGS sequence"/>
</dbReference>
<name>A0A552UH50_9SPHN</name>
<feature type="transmembrane region" description="Helical" evidence="8">
    <location>
        <begin position="147"/>
        <end position="166"/>
    </location>
</feature>